<organism evidence="4 5">
    <name type="scientific">Streptomyces lonarensis</name>
    <dbReference type="NCBI Taxonomy" id="700599"/>
    <lineage>
        <taxon>Bacteria</taxon>
        <taxon>Bacillati</taxon>
        <taxon>Actinomycetota</taxon>
        <taxon>Actinomycetes</taxon>
        <taxon>Kitasatosporales</taxon>
        <taxon>Streptomycetaceae</taxon>
        <taxon>Streptomyces</taxon>
    </lineage>
</organism>
<dbReference type="Gene3D" id="3.10.105.10">
    <property type="entry name" value="Dipeptide-binding Protein, Domain 3"/>
    <property type="match status" value="1"/>
</dbReference>
<dbReference type="RefSeq" id="WP_280923235.1">
    <property type="nucleotide sequence ID" value="NZ_JAAVJD010000023.1"/>
</dbReference>
<gene>
    <name evidence="4" type="ORF">HCN56_05460</name>
</gene>
<protein>
    <submittedName>
        <fullName evidence="4">ABC transporter family substrate-binding protein</fullName>
    </submittedName>
</protein>
<name>A0A7X6HYB8_9ACTN</name>
<feature type="chain" id="PRO_5039190119" evidence="2">
    <location>
        <begin position="35"/>
        <end position="546"/>
    </location>
</feature>
<dbReference type="GO" id="GO:1904680">
    <property type="term" value="F:peptide transmembrane transporter activity"/>
    <property type="evidence" value="ECO:0007669"/>
    <property type="project" value="TreeGrafter"/>
</dbReference>
<dbReference type="InterPro" id="IPR039424">
    <property type="entry name" value="SBP_5"/>
</dbReference>
<feature type="region of interest" description="Disordered" evidence="1">
    <location>
        <begin position="295"/>
        <end position="340"/>
    </location>
</feature>
<evidence type="ECO:0000256" key="2">
    <source>
        <dbReference type="SAM" id="SignalP"/>
    </source>
</evidence>
<dbReference type="Pfam" id="PF00496">
    <property type="entry name" value="SBP_bac_5"/>
    <property type="match status" value="2"/>
</dbReference>
<dbReference type="Gene3D" id="3.40.190.10">
    <property type="entry name" value="Periplasmic binding protein-like II"/>
    <property type="match status" value="1"/>
</dbReference>
<reference evidence="4 5" key="1">
    <citation type="submission" date="2020-03" db="EMBL/GenBank/DDBJ databases">
        <title>Draft genome of Streptomyces sp. ventii, isolated from the Axial Seamount in the Pacific Ocean, and resequencing of the two type strains Streptomyces lonarensis strain NCL 716 and Streptomyces bohaiensis strain 11A07.</title>
        <authorList>
            <person name="Loughran R.M."/>
            <person name="Pfannmuller K.M."/>
            <person name="Wasson B.J."/>
            <person name="Deadmond M.C."/>
            <person name="Paddock B.E."/>
            <person name="Koyack M.J."/>
            <person name="Gallegos D.A."/>
            <person name="Mitchell E.A."/>
            <person name="Ushijima B."/>
            <person name="Saw J.H."/>
            <person name="Mcphail K.L."/>
            <person name="Videau P."/>
        </authorList>
    </citation>
    <scope>NUCLEOTIDE SEQUENCE [LARGE SCALE GENOMIC DNA]</scope>
    <source>
        <strain evidence="4 5">NCL716</strain>
    </source>
</reference>
<feature type="domain" description="Solute-binding protein family 5" evidence="3">
    <location>
        <begin position="121"/>
        <end position="301"/>
    </location>
</feature>
<evidence type="ECO:0000256" key="1">
    <source>
        <dbReference type="SAM" id="MobiDB-lite"/>
    </source>
</evidence>
<evidence type="ECO:0000313" key="4">
    <source>
        <dbReference type="EMBL" id="NJQ05039.1"/>
    </source>
</evidence>
<keyword evidence="2" id="KW-0732">Signal</keyword>
<evidence type="ECO:0000259" key="3">
    <source>
        <dbReference type="Pfam" id="PF00496"/>
    </source>
</evidence>
<dbReference type="SUPFAM" id="SSF53850">
    <property type="entry name" value="Periplasmic binding protein-like II"/>
    <property type="match status" value="2"/>
</dbReference>
<feature type="non-terminal residue" evidence="4">
    <location>
        <position position="546"/>
    </location>
</feature>
<feature type="domain" description="Solute-binding protein family 5" evidence="3">
    <location>
        <begin position="406"/>
        <end position="503"/>
    </location>
</feature>
<accession>A0A7X6HYB8</accession>
<keyword evidence="5" id="KW-1185">Reference proteome</keyword>
<proteinExistence type="predicted"/>
<dbReference type="Gene3D" id="3.90.76.10">
    <property type="entry name" value="Dipeptide-binding Protein, Domain 1"/>
    <property type="match status" value="1"/>
</dbReference>
<feature type="compositionally biased region" description="Low complexity" evidence="1">
    <location>
        <begin position="303"/>
        <end position="318"/>
    </location>
</feature>
<dbReference type="EMBL" id="JAAVJD010000023">
    <property type="protein sequence ID" value="NJQ05039.1"/>
    <property type="molecule type" value="Genomic_DNA"/>
</dbReference>
<dbReference type="PANTHER" id="PTHR30290:SF65">
    <property type="entry name" value="MONOACYL PHOSPHATIDYLINOSITOL TETRAMANNOSIDE-BINDING PROTEIN LPQW-RELATED"/>
    <property type="match status" value="1"/>
</dbReference>
<sequence>MSGRPSKVARPRRGSATRRTAALLAGALLAPLLAACGSGDDADDPPPARAVATADRASLTEGGTLTWAVDAVPGTLNAYQRDADEVTDRVAQAVLPMLHTLDEAGRPAPNPDFLVSAEVTAREPRQTVVYTLNPEARWSDGQPLSAEDLVSQWKALAGRDNAYWSARNAGYDRIDSVEPGDADGEVRVTFTKPYADWRGLFSPLYPRAVTENPDVFNEGARDTLDVGAGPFLLETVDRAAGHVVLVRNEDWWGDPALLDRLVLAAVPHDQRLRSLAAGRLHVAEVTAAEADRVTAADRDDAEQAAPAASGSAADLPAPDADDPAASEDGMDGAAAPAAAPDAAPALLRHAEAQLAARTEPDARAARRLQTEAERAADAHADVVAAGLVQRDAAFDHAEQRISEGLSGVSVHRAYAPAYTQLAVNGTSPALKDERVRWALARGLDREAIARAVHGPAGLPAGPLGSHLWVLGQDGYQDTSTGLGETGADHATRQLDEAGWRRGPVLPPADPGSDTVDAKTGAGAAPAVPVRLGATVAAAQQRAAVLR</sequence>
<dbReference type="InterPro" id="IPR000914">
    <property type="entry name" value="SBP_5_dom"/>
</dbReference>
<dbReference type="PANTHER" id="PTHR30290">
    <property type="entry name" value="PERIPLASMIC BINDING COMPONENT OF ABC TRANSPORTER"/>
    <property type="match status" value="1"/>
</dbReference>
<comment type="caution">
    <text evidence="4">The sequence shown here is derived from an EMBL/GenBank/DDBJ whole genome shotgun (WGS) entry which is preliminary data.</text>
</comment>
<dbReference type="Proteomes" id="UP000578686">
    <property type="component" value="Unassembled WGS sequence"/>
</dbReference>
<feature type="signal peptide" evidence="2">
    <location>
        <begin position="1"/>
        <end position="34"/>
    </location>
</feature>
<dbReference type="GO" id="GO:0015833">
    <property type="term" value="P:peptide transport"/>
    <property type="evidence" value="ECO:0007669"/>
    <property type="project" value="TreeGrafter"/>
</dbReference>
<dbReference type="AlphaFoldDB" id="A0A7X6HYB8"/>
<feature type="compositionally biased region" description="Acidic residues" evidence="1">
    <location>
        <begin position="319"/>
        <end position="330"/>
    </location>
</feature>
<evidence type="ECO:0000313" key="5">
    <source>
        <dbReference type="Proteomes" id="UP000578686"/>
    </source>
</evidence>